<comment type="caution">
    <text evidence="2">The sequence shown here is derived from an EMBL/GenBank/DDBJ whole genome shotgun (WGS) entry which is preliminary data.</text>
</comment>
<evidence type="ECO:0000313" key="3">
    <source>
        <dbReference type="Proteomes" id="UP000265520"/>
    </source>
</evidence>
<sequence length="127" mass="14683">VATKRRSVNLVKEVDKKQKLEGAEAEKQVDEKQKVEITEAEKEVLEKKKVERTEAEKEVHEKRKVKSTEAEKAVAKKKKKVESIYEESDESMTIYPMDNLCDDYDDDTSSEEELTPSGMIFVSIRKE</sequence>
<protein>
    <submittedName>
        <fullName evidence="2">Uncharacterized protein</fullName>
    </submittedName>
</protein>
<gene>
    <name evidence="2" type="ORF">A2U01_0008121</name>
</gene>
<feature type="non-terminal residue" evidence="2">
    <location>
        <position position="1"/>
    </location>
</feature>
<organism evidence="2 3">
    <name type="scientific">Trifolium medium</name>
    <dbReference type="NCBI Taxonomy" id="97028"/>
    <lineage>
        <taxon>Eukaryota</taxon>
        <taxon>Viridiplantae</taxon>
        <taxon>Streptophyta</taxon>
        <taxon>Embryophyta</taxon>
        <taxon>Tracheophyta</taxon>
        <taxon>Spermatophyta</taxon>
        <taxon>Magnoliopsida</taxon>
        <taxon>eudicotyledons</taxon>
        <taxon>Gunneridae</taxon>
        <taxon>Pentapetalae</taxon>
        <taxon>rosids</taxon>
        <taxon>fabids</taxon>
        <taxon>Fabales</taxon>
        <taxon>Fabaceae</taxon>
        <taxon>Papilionoideae</taxon>
        <taxon>50 kb inversion clade</taxon>
        <taxon>NPAAA clade</taxon>
        <taxon>Hologalegina</taxon>
        <taxon>IRL clade</taxon>
        <taxon>Trifolieae</taxon>
        <taxon>Trifolium</taxon>
    </lineage>
</organism>
<dbReference type="EMBL" id="LXQA010011836">
    <property type="protein sequence ID" value="MCH87255.1"/>
    <property type="molecule type" value="Genomic_DNA"/>
</dbReference>
<dbReference type="Proteomes" id="UP000265520">
    <property type="component" value="Unassembled WGS sequence"/>
</dbReference>
<accession>A0A392MJJ7</accession>
<evidence type="ECO:0000313" key="2">
    <source>
        <dbReference type="EMBL" id="MCH87255.1"/>
    </source>
</evidence>
<dbReference type="AlphaFoldDB" id="A0A392MJJ7"/>
<keyword evidence="1" id="KW-0175">Coiled coil</keyword>
<name>A0A392MJJ7_9FABA</name>
<feature type="coiled-coil region" evidence="1">
    <location>
        <begin position="20"/>
        <end position="65"/>
    </location>
</feature>
<proteinExistence type="predicted"/>
<evidence type="ECO:0000256" key="1">
    <source>
        <dbReference type="SAM" id="Coils"/>
    </source>
</evidence>
<reference evidence="2 3" key="1">
    <citation type="journal article" date="2018" name="Front. Plant Sci.">
        <title>Red Clover (Trifolium pratense) and Zigzag Clover (T. medium) - A Picture of Genomic Similarities and Differences.</title>
        <authorList>
            <person name="Dluhosova J."/>
            <person name="Istvanek J."/>
            <person name="Nedelnik J."/>
            <person name="Repkova J."/>
        </authorList>
    </citation>
    <scope>NUCLEOTIDE SEQUENCE [LARGE SCALE GENOMIC DNA]</scope>
    <source>
        <strain evidence="3">cv. 10/8</strain>
        <tissue evidence="2">Leaf</tissue>
    </source>
</reference>
<keyword evidence="3" id="KW-1185">Reference proteome</keyword>